<dbReference type="InterPro" id="IPR029068">
    <property type="entry name" value="Glyas_Bleomycin-R_OHBP_Dase"/>
</dbReference>
<feature type="domain" description="VOC" evidence="1">
    <location>
        <begin position="7"/>
        <end position="131"/>
    </location>
</feature>
<dbReference type="InterPro" id="IPR004360">
    <property type="entry name" value="Glyas_Fos-R_dOase_dom"/>
</dbReference>
<organism evidence="2 3">
    <name type="scientific">Absicoccus intestinalis</name>
    <dbReference type="NCBI Taxonomy" id="2926319"/>
    <lineage>
        <taxon>Bacteria</taxon>
        <taxon>Bacillati</taxon>
        <taxon>Bacillota</taxon>
        <taxon>Erysipelotrichia</taxon>
        <taxon>Erysipelotrichales</taxon>
        <taxon>Erysipelotrichaceae</taxon>
        <taxon>Absicoccus</taxon>
    </lineage>
</organism>
<evidence type="ECO:0000259" key="1">
    <source>
        <dbReference type="PROSITE" id="PS51819"/>
    </source>
</evidence>
<sequence length="134" mass="14926">MKDFIQGIEHVCIKCKNKEEFTKVKEFYVTTLGLDILRSWGDDKHPCATFDTGNGGIEVFTEDIDDLPQGTIRHFALATNDVDGCVDAVRKAGYPITKGPNNVNLPSNPPYSLRMAFCIGPVGEEIEFFQELNP</sequence>
<dbReference type="Pfam" id="PF00903">
    <property type="entry name" value="Glyoxalase"/>
    <property type="match status" value="1"/>
</dbReference>
<dbReference type="Gene3D" id="3.10.180.10">
    <property type="entry name" value="2,3-Dihydroxybiphenyl 1,2-Dioxygenase, domain 1"/>
    <property type="match status" value="1"/>
</dbReference>
<evidence type="ECO:0000313" key="2">
    <source>
        <dbReference type="EMBL" id="MDX8416745.1"/>
    </source>
</evidence>
<comment type="caution">
    <text evidence="2">The sequence shown here is derived from an EMBL/GenBank/DDBJ whole genome shotgun (WGS) entry which is preliminary data.</text>
</comment>
<dbReference type="SUPFAM" id="SSF54593">
    <property type="entry name" value="Glyoxalase/Bleomycin resistance protein/Dihydroxybiphenyl dioxygenase"/>
    <property type="match status" value="1"/>
</dbReference>
<evidence type="ECO:0000313" key="3">
    <source>
        <dbReference type="Proteomes" id="UP001285244"/>
    </source>
</evidence>
<proteinExistence type="predicted"/>
<reference evidence="2 3" key="1">
    <citation type="submission" date="2022-03" db="EMBL/GenBank/DDBJ databases">
        <title>Novel taxa within the pig intestine.</title>
        <authorList>
            <person name="Wylensek D."/>
            <person name="Bishof K."/>
            <person name="Afrizal A."/>
            <person name="Clavel T."/>
        </authorList>
    </citation>
    <scope>NUCLEOTIDE SEQUENCE [LARGE SCALE GENOMIC DNA]</scope>
    <source>
        <strain evidence="2 3">Cla-KB-P134</strain>
    </source>
</reference>
<dbReference type="InterPro" id="IPR037523">
    <property type="entry name" value="VOC_core"/>
</dbReference>
<dbReference type="CDD" id="cd06587">
    <property type="entry name" value="VOC"/>
    <property type="match status" value="1"/>
</dbReference>
<dbReference type="RefSeq" id="WP_320325074.1">
    <property type="nucleotide sequence ID" value="NZ_JALBUS010000003.1"/>
</dbReference>
<name>A0ABU4WJK5_9FIRM</name>
<protein>
    <submittedName>
        <fullName evidence="2">VOC family protein</fullName>
    </submittedName>
</protein>
<gene>
    <name evidence="2" type="ORF">MOZ64_02650</name>
</gene>
<dbReference type="Proteomes" id="UP001285244">
    <property type="component" value="Unassembled WGS sequence"/>
</dbReference>
<dbReference type="PROSITE" id="PS51819">
    <property type="entry name" value="VOC"/>
    <property type="match status" value="1"/>
</dbReference>
<dbReference type="EMBL" id="JALBUS010000003">
    <property type="protein sequence ID" value="MDX8416745.1"/>
    <property type="molecule type" value="Genomic_DNA"/>
</dbReference>
<keyword evidence="3" id="KW-1185">Reference proteome</keyword>
<accession>A0ABU4WJK5</accession>